<evidence type="ECO:0000259" key="1">
    <source>
        <dbReference type="Pfam" id="PF08241"/>
    </source>
</evidence>
<dbReference type="GO" id="GO:0008757">
    <property type="term" value="F:S-adenosylmethionine-dependent methyltransferase activity"/>
    <property type="evidence" value="ECO:0007669"/>
    <property type="project" value="InterPro"/>
</dbReference>
<dbReference type="EMBL" id="JSVA01000011">
    <property type="protein sequence ID" value="KOF02538.1"/>
    <property type="molecule type" value="Genomic_DNA"/>
</dbReference>
<keyword evidence="2" id="KW-0808">Transferase</keyword>
<dbReference type="InterPro" id="IPR029063">
    <property type="entry name" value="SAM-dependent_MTases_sf"/>
</dbReference>
<dbReference type="PANTHER" id="PTHR42912:SF85">
    <property type="entry name" value="METHYLTRANSFERASE TYPE 11"/>
    <property type="match status" value="1"/>
</dbReference>
<keyword evidence="2" id="KW-0489">Methyltransferase</keyword>
<dbReference type="CDD" id="cd02440">
    <property type="entry name" value="AdoMet_MTases"/>
    <property type="match status" value="1"/>
</dbReference>
<accession>A0A0L8AJF3</accession>
<dbReference type="Proteomes" id="UP000036908">
    <property type="component" value="Unassembled WGS sequence"/>
</dbReference>
<dbReference type="OrthoDB" id="3896938at2"/>
<protein>
    <submittedName>
        <fullName evidence="2">Methyltransferase type 11</fullName>
    </submittedName>
</protein>
<dbReference type="AlphaFoldDB" id="A0A0L8AJF3"/>
<gene>
    <name evidence="2" type="ORF">OB69_11445</name>
</gene>
<dbReference type="PANTHER" id="PTHR42912">
    <property type="entry name" value="METHYLTRANSFERASE"/>
    <property type="match status" value="1"/>
</dbReference>
<dbReference type="Pfam" id="PF08241">
    <property type="entry name" value="Methyltransf_11"/>
    <property type="match status" value="1"/>
</dbReference>
<dbReference type="GO" id="GO:0032259">
    <property type="term" value="P:methylation"/>
    <property type="evidence" value="ECO:0007669"/>
    <property type="project" value="UniProtKB-KW"/>
</dbReference>
<feature type="domain" description="Methyltransferase type 11" evidence="1">
    <location>
        <begin position="39"/>
        <end position="130"/>
    </location>
</feature>
<dbReference type="RefSeq" id="WP_053223872.1">
    <property type="nucleotide sequence ID" value="NZ_JSVA01000011.1"/>
</dbReference>
<dbReference type="InterPro" id="IPR050508">
    <property type="entry name" value="Methyltransf_Superfamily"/>
</dbReference>
<evidence type="ECO:0000313" key="3">
    <source>
        <dbReference type="Proteomes" id="UP000036908"/>
    </source>
</evidence>
<comment type="caution">
    <text evidence="2">The sequence shown here is derived from an EMBL/GenBank/DDBJ whole genome shotgun (WGS) entry which is preliminary data.</text>
</comment>
<dbReference type="InterPro" id="IPR013216">
    <property type="entry name" value="Methyltransf_11"/>
</dbReference>
<name>A0A0L8AJF3_9BACT</name>
<reference evidence="3" key="1">
    <citation type="submission" date="2014-11" db="EMBL/GenBank/DDBJ databases">
        <title>Genome sequencing of Roseivirga sp. D-25.</title>
        <authorList>
            <person name="Selvaratnam C."/>
            <person name="Thevarajoo S."/>
            <person name="Goh K.M."/>
            <person name="Eee R."/>
            <person name="Chan K.-G."/>
            <person name="Chong C.S."/>
        </authorList>
    </citation>
    <scope>NUCLEOTIDE SEQUENCE [LARGE SCALE GENOMIC DNA]</scope>
    <source>
        <strain evidence="3">D-25</strain>
    </source>
</reference>
<proteinExistence type="predicted"/>
<dbReference type="PATRIC" id="fig|1566026.4.peg.575"/>
<sequence>MATYTTEIASDKIASDNPIHQRLLRAYYLAVPYIKGDLLELGCGEGRGVELLAPLADSYVALDKIQSVIDELKSKYPKLDFRQAVFPPFSDLADNSFDSIVSFQVIEHVKKDKEFLKEIYRVLKPGGKAILTTPNIKKTLTRNPWHVREYTAQQLTDLASEIFNKVEMKGVTGNEKVMAYYEENKRSVQRITRFDIFNLQYNLPAPLLRIPYDILNRLNRNKLNNGNTKLVNEISQEDYPLTDDADTALDLFLILEK</sequence>
<dbReference type="Gene3D" id="3.40.50.150">
    <property type="entry name" value="Vaccinia Virus protein VP39"/>
    <property type="match status" value="1"/>
</dbReference>
<organism evidence="2 3">
    <name type="scientific">Roseivirga seohaensis subsp. aquiponti</name>
    <dbReference type="NCBI Taxonomy" id="1566026"/>
    <lineage>
        <taxon>Bacteria</taxon>
        <taxon>Pseudomonadati</taxon>
        <taxon>Bacteroidota</taxon>
        <taxon>Cytophagia</taxon>
        <taxon>Cytophagales</taxon>
        <taxon>Roseivirgaceae</taxon>
        <taxon>Roseivirga</taxon>
    </lineage>
</organism>
<dbReference type="SUPFAM" id="SSF53335">
    <property type="entry name" value="S-adenosyl-L-methionine-dependent methyltransferases"/>
    <property type="match status" value="1"/>
</dbReference>
<keyword evidence="3" id="KW-1185">Reference proteome</keyword>
<evidence type="ECO:0000313" key="2">
    <source>
        <dbReference type="EMBL" id="KOF02538.1"/>
    </source>
</evidence>